<dbReference type="InterPro" id="IPR050093">
    <property type="entry name" value="ABC_SmlMolc_Importer"/>
</dbReference>
<dbReference type="SMART" id="SM00382">
    <property type="entry name" value="AAA"/>
    <property type="match status" value="1"/>
</dbReference>
<protein>
    <submittedName>
        <fullName evidence="11">Iron(III) transport system ATP-binding protein</fullName>
    </submittedName>
</protein>
<dbReference type="RefSeq" id="WP_183393750.1">
    <property type="nucleotide sequence ID" value="NZ_JACIDR010000001.1"/>
</dbReference>
<keyword evidence="8" id="KW-0406">Ion transport</keyword>
<evidence type="ECO:0000256" key="6">
    <source>
        <dbReference type="ARBA" id="ARBA00022840"/>
    </source>
</evidence>
<sequence length="353" mass="36972">MTDLPAAVRLRALSKTFGAKPVLRELTLDVAAGEILSLVGQSGCGKSTLLRLIAGLDTPSSGEIRIAGALVAGRGVFVEPDRRSVGFMFQDYALFPHLSVAQNVRFGLRGLRRAEADAVVDAWLERVGLAGFGPRYPHELSGGEQQRVALARALAPGPAVLLMDEPFSNLDRRLGAQIRERTLDVLRAAGAAAILVTHDPEEAMASGDRVALMRAGALVQAGPPEEVYRRPASREAADFFAPAVALPGRRVGAAVETRLGAFPAPATVADGEAATVFVRARDVRLACAAEGVPAEVLAVAFVGHAHDLTLRVAGLEEPVRAQVIDPPALAAGDLVHIVVNPAAGMIFPASAKH</sequence>
<evidence type="ECO:0000256" key="7">
    <source>
        <dbReference type="ARBA" id="ARBA00023004"/>
    </source>
</evidence>
<keyword evidence="9" id="KW-0472">Membrane</keyword>
<evidence type="ECO:0000256" key="3">
    <source>
        <dbReference type="ARBA" id="ARBA00022475"/>
    </source>
</evidence>
<dbReference type="InterPro" id="IPR015853">
    <property type="entry name" value="ABC_transpr_FbpC"/>
</dbReference>
<reference evidence="11 12" key="1">
    <citation type="submission" date="2020-08" db="EMBL/GenBank/DDBJ databases">
        <title>Genomic Encyclopedia of Type Strains, Phase IV (KMG-IV): sequencing the most valuable type-strain genomes for metagenomic binning, comparative biology and taxonomic classification.</title>
        <authorList>
            <person name="Goeker M."/>
        </authorList>
    </citation>
    <scope>NUCLEOTIDE SEQUENCE [LARGE SCALE GENOMIC DNA]</scope>
    <source>
        <strain evidence="11 12">DSM 25481</strain>
    </source>
</reference>
<dbReference type="PROSITE" id="PS00211">
    <property type="entry name" value="ABC_TRANSPORTER_1"/>
    <property type="match status" value="1"/>
</dbReference>
<evidence type="ECO:0000256" key="2">
    <source>
        <dbReference type="ARBA" id="ARBA00022448"/>
    </source>
</evidence>
<name>A0A7W6D4B4_9HYPH</name>
<keyword evidence="12" id="KW-1185">Reference proteome</keyword>
<dbReference type="Pfam" id="PF08402">
    <property type="entry name" value="TOBE_2"/>
    <property type="match status" value="1"/>
</dbReference>
<evidence type="ECO:0000256" key="5">
    <source>
        <dbReference type="ARBA" id="ARBA00022741"/>
    </source>
</evidence>
<evidence type="ECO:0000256" key="8">
    <source>
        <dbReference type="ARBA" id="ARBA00023065"/>
    </source>
</evidence>
<comment type="caution">
    <text evidence="11">The sequence shown here is derived from an EMBL/GenBank/DDBJ whole genome shotgun (WGS) entry which is preliminary data.</text>
</comment>
<keyword evidence="5" id="KW-0547">Nucleotide-binding</keyword>
<dbReference type="PANTHER" id="PTHR42781:SF4">
    <property type="entry name" value="SPERMIDINE_PUTRESCINE IMPORT ATP-BINDING PROTEIN POTA"/>
    <property type="match status" value="1"/>
</dbReference>
<dbReference type="InterPro" id="IPR003593">
    <property type="entry name" value="AAA+_ATPase"/>
</dbReference>
<evidence type="ECO:0000313" key="11">
    <source>
        <dbReference type="EMBL" id="MBB3971909.1"/>
    </source>
</evidence>
<dbReference type="GO" id="GO:0015697">
    <property type="term" value="P:quaternary ammonium group transport"/>
    <property type="evidence" value="ECO:0007669"/>
    <property type="project" value="UniProtKB-ARBA"/>
</dbReference>
<dbReference type="InterPro" id="IPR008995">
    <property type="entry name" value="Mo/tungstate-bd_C_term_dom"/>
</dbReference>
<keyword evidence="2" id="KW-0813">Transport</keyword>
<evidence type="ECO:0000256" key="4">
    <source>
        <dbReference type="ARBA" id="ARBA00022496"/>
    </source>
</evidence>
<dbReference type="PROSITE" id="PS50893">
    <property type="entry name" value="ABC_TRANSPORTER_2"/>
    <property type="match status" value="1"/>
</dbReference>
<evidence type="ECO:0000256" key="9">
    <source>
        <dbReference type="ARBA" id="ARBA00023136"/>
    </source>
</evidence>
<comment type="similarity">
    <text evidence="1">Belongs to the ABC transporter superfamily.</text>
</comment>
<dbReference type="SUPFAM" id="SSF50331">
    <property type="entry name" value="MOP-like"/>
    <property type="match status" value="1"/>
</dbReference>
<dbReference type="AlphaFoldDB" id="A0A7W6D4B4"/>
<dbReference type="SUPFAM" id="SSF52540">
    <property type="entry name" value="P-loop containing nucleoside triphosphate hydrolases"/>
    <property type="match status" value="1"/>
</dbReference>
<dbReference type="Proteomes" id="UP000528964">
    <property type="component" value="Unassembled WGS sequence"/>
</dbReference>
<dbReference type="FunFam" id="3.40.50.300:FF:000425">
    <property type="entry name" value="Probable ABC transporter, ATP-binding subunit"/>
    <property type="match status" value="1"/>
</dbReference>
<dbReference type="InterPro" id="IPR013611">
    <property type="entry name" value="Transp-assoc_OB_typ2"/>
</dbReference>
<evidence type="ECO:0000259" key="10">
    <source>
        <dbReference type="PROSITE" id="PS50893"/>
    </source>
</evidence>
<proteinExistence type="inferred from homology"/>
<keyword evidence="4" id="KW-0410">Iron transport</keyword>
<dbReference type="EMBL" id="JACIDR010000001">
    <property type="protein sequence ID" value="MBB3971909.1"/>
    <property type="molecule type" value="Genomic_DNA"/>
</dbReference>
<feature type="domain" description="ABC transporter" evidence="10">
    <location>
        <begin position="8"/>
        <end position="240"/>
    </location>
</feature>
<organism evidence="11 12">
    <name type="scientific">Hansschlegelia beijingensis</name>
    <dbReference type="NCBI Taxonomy" id="1133344"/>
    <lineage>
        <taxon>Bacteria</taxon>
        <taxon>Pseudomonadati</taxon>
        <taxon>Pseudomonadota</taxon>
        <taxon>Alphaproteobacteria</taxon>
        <taxon>Hyphomicrobiales</taxon>
        <taxon>Methylopilaceae</taxon>
        <taxon>Hansschlegelia</taxon>
    </lineage>
</organism>
<dbReference type="GO" id="GO:0043190">
    <property type="term" value="C:ATP-binding cassette (ABC) transporter complex"/>
    <property type="evidence" value="ECO:0007669"/>
    <property type="project" value="InterPro"/>
</dbReference>
<evidence type="ECO:0000313" key="12">
    <source>
        <dbReference type="Proteomes" id="UP000528964"/>
    </source>
</evidence>
<dbReference type="GO" id="GO:0016887">
    <property type="term" value="F:ATP hydrolysis activity"/>
    <property type="evidence" value="ECO:0007669"/>
    <property type="project" value="InterPro"/>
</dbReference>
<dbReference type="Gene3D" id="3.40.50.300">
    <property type="entry name" value="P-loop containing nucleotide triphosphate hydrolases"/>
    <property type="match status" value="1"/>
</dbReference>
<dbReference type="InterPro" id="IPR003439">
    <property type="entry name" value="ABC_transporter-like_ATP-bd"/>
</dbReference>
<dbReference type="GO" id="GO:0005524">
    <property type="term" value="F:ATP binding"/>
    <property type="evidence" value="ECO:0007669"/>
    <property type="project" value="UniProtKB-KW"/>
</dbReference>
<evidence type="ECO:0000256" key="1">
    <source>
        <dbReference type="ARBA" id="ARBA00005417"/>
    </source>
</evidence>
<keyword evidence="3" id="KW-1003">Cell membrane</keyword>
<dbReference type="PANTHER" id="PTHR42781">
    <property type="entry name" value="SPERMIDINE/PUTRESCINE IMPORT ATP-BINDING PROTEIN POTA"/>
    <property type="match status" value="1"/>
</dbReference>
<keyword evidence="6 11" id="KW-0067">ATP-binding</keyword>
<keyword evidence="7" id="KW-0408">Iron</keyword>
<accession>A0A7W6D4B4</accession>
<dbReference type="Pfam" id="PF00005">
    <property type="entry name" value="ABC_tran"/>
    <property type="match status" value="1"/>
</dbReference>
<dbReference type="InterPro" id="IPR017871">
    <property type="entry name" value="ABC_transporter-like_CS"/>
</dbReference>
<gene>
    <name evidence="11" type="ORF">GGR24_000542</name>
</gene>
<dbReference type="CDD" id="cd03259">
    <property type="entry name" value="ABC_Carb_Solutes_like"/>
    <property type="match status" value="1"/>
</dbReference>
<dbReference type="InterPro" id="IPR027417">
    <property type="entry name" value="P-loop_NTPase"/>
</dbReference>
<dbReference type="GO" id="GO:0015408">
    <property type="term" value="F:ABC-type ferric iron transporter activity"/>
    <property type="evidence" value="ECO:0007669"/>
    <property type="project" value="InterPro"/>
</dbReference>